<sequence>MMGGTSSSRVLCHWWTVVAFVLPFLSTLAVGMIMKYQTYEEDALFTVIGNLAKDMNLNPSDDAKTNFKMMKQFNASFIRLREKDGQLTVGERIDREKICKNVVQCVIAFDVVSLSNEQFKLIHIEVEVKDINDHAPEFSRKESTLGISENTAVGTRISLDVAMDEDVGSNYIQSYQISVNSHFTIDVLSRADGVKYAELVVIKELDRETHASYVLELVATDGGNPSRSSTTKINVKVKDFNDNSPVFDRNNFSVDVLEDSPVGFLLLDLNAVDPDDGLNGEVVYGFGNQVPLEIRQHFSVDRKSGQLTLESPIDFESKKTYEFDIQASDLGPNPSPSICKVVVHVQDVNDNAPEITITPQHYITIASVTAEIAYITEDVAKESFVALISTADRDSGTNGQIHCALYGHNNFKLQQAYEDSFMIITTSSLDRENIAEYNLTVVAEDLGSPPLRTIKQYTIRLSDVNDNAPVFSKPVYEVSLVENNAPGAYITTVVARDPDLGENSQISYKLLDTYIGSPVSTFVSLDPATGSLYALKSFNYEVLKQLQLRIQASDGGSPPLQGSAIVNLKIVDQNDNAPSITQPALSNSSAEVLLPKNAPSGYVITQIHARDADEGVNAELSYRISEGVSSVFSINRATGEIYLNREFNYKVYENLRITVSVSDNGKPSQTTIVTINFKIIAGSLPSDRNIFRHRTDEEIREGDHSLVIIVVLAGSCTLLLLAIILIATSCNKRKVNNRGDHSGNEDRVKADHNDPLIPIHSGTVFDFQPYSKTTTFSGFIQTGSDISCSSEDSTCVFGLKDKSPGVKSEDYSTLPGFGKDALRLSQMWKCTSTISARDPQFSGKDSGNGDSDFNNSDSDTSGDRPRKDDHQNNVQNGLWACTSKCKILGHSDDCWCPTAAMTNSNLAHSFAKTGSLQRDTLRRENYQAHIPKTDGLQNVCEKVMHREYDYITIVNSPQQVRVHEMNNITIPVYSPTETHSFSHEV</sequence>
<keyword evidence="14" id="KW-0628">Postsynaptic cell membrane</keyword>
<feature type="domain" description="Cadherin" evidence="24">
    <location>
        <begin position="472"/>
        <end position="580"/>
    </location>
</feature>
<keyword evidence="26" id="KW-1185">Reference proteome</keyword>
<protein>
    <recommendedName>
        <fullName evidence="20">Protocadherin-8</fullName>
    </recommendedName>
</protein>
<evidence type="ECO:0000256" key="23">
    <source>
        <dbReference type="SAM" id="Phobius"/>
    </source>
</evidence>
<dbReference type="Pfam" id="PF00028">
    <property type="entry name" value="Cadherin"/>
    <property type="match status" value="5"/>
</dbReference>
<evidence type="ECO:0000256" key="6">
    <source>
        <dbReference type="ARBA" id="ARBA00022729"/>
    </source>
</evidence>
<evidence type="ECO:0000256" key="22">
    <source>
        <dbReference type="SAM" id="MobiDB-lite"/>
    </source>
</evidence>
<dbReference type="CDD" id="cd11304">
    <property type="entry name" value="Cadherin_repeat"/>
    <property type="match status" value="6"/>
</dbReference>
<evidence type="ECO:0000313" key="25">
    <source>
        <dbReference type="EMBL" id="KAK7166295.1"/>
    </source>
</evidence>
<feature type="region of interest" description="Disordered" evidence="22">
    <location>
        <begin position="836"/>
        <end position="872"/>
    </location>
</feature>
<evidence type="ECO:0000256" key="14">
    <source>
        <dbReference type="ARBA" id="ARBA00023257"/>
    </source>
</evidence>
<evidence type="ECO:0000256" key="8">
    <source>
        <dbReference type="ARBA" id="ARBA00022837"/>
    </source>
</evidence>
<feature type="domain" description="Cadherin" evidence="24">
    <location>
        <begin position="52"/>
        <end position="138"/>
    </location>
</feature>
<dbReference type="PROSITE" id="PS00232">
    <property type="entry name" value="CADHERIN_1"/>
    <property type="match status" value="3"/>
</dbReference>
<dbReference type="SMART" id="SM00112">
    <property type="entry name" value="CA"/>
    <property type="match status" value="6"/>
</dbReference>
<feature type="transmembrane region" description="Helical" evidence="23">
    <location>
        <begin position="706"/>
        <end position="728"/>
    </location>
</feature>
<keyword evidence="15" id="KW-0966">Cell projection</keyword>
<evidence type="ECO:0000256" key="17">
    <source>
        <dbReference type="ARBA" id="ARBA00034111"/>
    </source>
</evidence>
<dbReference type="PANTHER" id="PTHR24028:SF46">
    <property type="entry name" value="PROTOCADHERIN-8"/>
    <property type="match status" value="1"/>
</dbReference>
<comment type="subunit">
    <text evidence="19">The N-terminal extracellular domain forms homophilic interactions; these interactions activate p38 MAPK via TAOK2 and trigger endocytosis. Interacts with CDH2; this interaction may lead to CDH2 cointernalization. Interacts with CDH11. Interacts with TAOK2.</text>
</comment>
<name>A0AAN9HB65_9TELE</name>
<keyword evidence="10 23" id="KW-1133">Transmembrane helix</keyword>
<evidence type="ECO:0000256" key="20">
    <source>
        <dbReference type="ARBA" id="ARBA00067805"/>
    </source>
</evidence>
<dbReference type="GO" id="GO:0007156">
    <property type="term" value="P:homophilic cell adhesion via plasma membrane adhesion molecules"/>
    <property type="evidence" value="ECO:0007669"/>
    <property type="project" value="InterPro"/>
</dbReference>
<dbReference type="FunFam" id="2.60.40.60:FF:000120">
    <property type="entry name" value="Protocadherin 8"/>
    <property type="match status" value="1"/>
</dbReference>
<feature type="compositionally biased region" description="Low complexity" evidence="22">
    <location>
        <begin position="842"/>
        <end position="859"/>
    </location>
</feature>
<evidence type="ECO:0000256" key="16">
    <source>
        <dbReference type="ARBA" id="ARBA00034100"/>
    </source>
</evidence>
<dbReference type="PROSITE" id="PS50268">
    <property type="entry name" value="CADHERIN_2"/>
    <property type="match status" value="6"/>
</dbReference>
<dbReference type="InterPro" id="IPR015919">
    <property type="entry name" value="Cadherin-like_sf"/>
</dbReference>
<keyword evidence="6" id="KW-0732">Signal</keyword>
<dbReference type="FunFam" id="2.60.40.60:FF:000003">
    <property type="entry name" value="Protocadherin alpha 2"/>
    <property type="match status" value="1"/>
</dbReference>
<comment type="function">
    <text evidence="18">Calcium-dependent cell-adhesion protein. May play a role in activity-induced synaptic reorganization underlying long term memory. Could be involved in CDH2 internalization through TAOK2/p38 MAPK pathway. In hippocampal neurons, may play a role in the down-regulation of dendritic spines, maybe through its action on CDH2 endocytosis.</text>
</comment>
<evidence type="ECO:0000256" key="9">
    <source>
        <dbReference type="ARBA" id="ARBA00022889"/>
    </source>
</evidence>
<evidence type="ECO:0000256" key="4">
    <source>
        <dbReference type="ARBA" id="ARBA00022553"/>
    </source>
</evidence>
<reference evidence="25 26" key="1">
    <citation type="submission" date="2024-02" db="EMBL/GenBank/DDBJ databases">
        <title>Chromosome-level genome assembly of the Eurasian Minnow (Phoxinus phoxinus).</title>
        <authorList>
            <person name="Oriowo T.O."/>
            <person name="Martin S."/>
            <person name="Stange M."/>
            <person name="Chrysostomakis Y."/>
            <person name="Brown T."/>
            <person name="Winkler S."/>
            <person name="Kukowka S."/>
            <person name="Myers E.W."/>
            <person name="Bohne A."/>
        </authorList>
    </citation>
    <scope>NUCLEOTIDE SEQUENCE [LARGE SCALE GENOMIC DNA]</scope>
    <source>
        <strain evidence="25">ZFMK-TIS-60720</strain>
        <tissue evidence="25">Whole Organism</tissue>
    </source>
</reference>
<evidence type="ECO:0000256" key="15">
    <source>
        <dbReference type="ARBA" id="ARBA00023273"/>
    </source>
</evidence>
<dbReference type="SUPFAM" id="SSF49313">
    <property type="entry name" value="Cadherin-like"/>
    <property type="match status" value="5"/>
</dbReference>
<evidence type="ECO:0000256" key="19">
    <source>
        <dbReference type="ARBA" id="ARBA00064553"/>
    </source>
</evidence>
<dbReference type="EMBL" id="JAYKXH010000006">
    <property type="protein sequence ID" value="KAK7166295.1"/>
    <property type="molecule type" value="Genomic_DNA"/>
</dbReference>
<dbReference type="FunFam" id="2.60.40.60:FF:000002">
    <property type="entry name" value="Protocadherin alpha 2"/>
    <property type="match status" value="1"/>
</dbReference>
<dbReference type="GO" id="GO:0045211">
    <property type="term" value="C:postsynaptic membrane"/>
    <property type="evidence" value="ECO:0007669"/>
    <property type="project" value="UniProtKB-SubCell"/>
</dbReference>
<evidence type="ECO:0000256" key="1">
    <source>
        <dbReference type="ARBA" id="ARBA00004251"/>
    </source>
</evidence>
<evidence type="ECO:0000259" key="24">
    <source>
        <dbReference type="PROSITE" id="PS50268"/>
    </source>
</evidence>
<feature type="domain" description="Cadherin" evidence="24">
    <location>
        <begin position="139"/>
        <end position="247"/>
    </location>
</feature>
<evidence type="ECO:0000256" key="18">
    <source>
        <dbReference type="ARBA" id="ARBA00056898"/>
    </source>
</evidence>
<dbReference type="AlphaFoldDB" id="A0AAN9HB65"/>
<dbReference type="PRINTS" id="PR00205">
    <property type="entry name" value="CADHERIN"/>
</dbReference>
<keyword evidence="7" id="KW-0677">Repeat</keyword>
<keyword evidence="12 23" id="KW-0472">Membrane</keyword>
<keyword evidence="11" id="KW-0770">Synapse</keyword>
<evidence type="ECO:0000256" key="7">
    <source>
        <dbReference type="ARBA" id="ARBA00022737"/>
    </source>
</evidence>
<comment type="subcellular location">
    <subcellularLocation>
        <location evidence="1">Cell membrane</location>
        <topology evidence="1">Single-pass type I membrane protein</topology>
    </subcellularLocation>
    <subcellularLocation>
        <location evidence="2">Cell projection</location>
        <location evidence="2">Dendrite</location>
    </subcellularLocation>
    <subcellularLocation>
        <location evidence="16">Postsynaptic cell membrane</location>
    </subcellularLocation>
    <subcellularLocation>
        <location evidence="17">Presynaptic cell membrane</location>
    </subcellularLocation>
</comment>
<keyword evidence="5 23" id="KW-0812">Transmembrane</keyword>
<keyword evidence="9" id="KW-0130">Cell adhesion</keyword>
<evidence type="ECO:0000256" key="13">
    <source>
        <dbReference type="ARBA" id="ARBA00023180"/>
    </source>
</evidence>
<keyword evidence="13" id="KW-0325">Glycoprotein</keyword>
<dbReference type="GO" id="GO:0005509">
    <property type="term" value="F:calcium ion binding"/>
    <property type="evidence" value="ECO:0007669"/>
    <property type="project" value="UniProtKB-UniRule"/>
</dbReference>
<dbReference type="FunFam" id="2.60.40.60:FF:000117">
    <property type="entry name" value="protocadherin-8 isoform X1"/>
    <property type="match status" value="1"/>
</dbReference>
<evidence type="ECO:0000256" key="21">
    <source>
        <dbReference type="PROSITE-ProRule" id="PRU00043"/>
    </source>
</evidence>
<dbReference type="Pfam" id="PF08266">
    <property type="entry name" value="Cadherin_2"/>
    <property type="match status" value="1"/>
</dbReference>
<feature type="domain" description="Cadherin" evidence="24">
    <location>
        <begin position="248"/>
        <end position="355"/>
    </location>
</feature>
<feature type="compositionally biased region" description="Basic and acidic residues" evidence="22">
    <location>
        <begin position="861"/>
        <end position="871"/>
    </location>
</feature>
<dbReference type="PANTHER" id="PTHR24028">
    <property type="entry name" value="CADHERIN-87A"/>
    <property type="match status" value="1"/>
</dbReference>
<feature type="domain" description="Cadherin" evidence="24">
    <location>
        <begin position="367"/>
        <end position="471"/>
    </location>
</feature>
<dbReference type="Gene3D" id="2.60.40.60">
    <property type="entry name" value="Cadherins"/>
    <property type="match status" value="6"/>
</dbReference>
<evidence type="ECO:0000256" key="2">
    <source>
        <dbReference type="ARBA" id="ARBA00004279"/>
    </source>
</evidence>
<dbReference type="FunFam" id="2.60.40.60:FF:000001">
    <property type="entry name" value="Protocadherin alpha 2"/>
    <property type="match status" value="1"/>
</dbReference>
<comment type="caution">
    <text evidence="25">The sequence shown here is derived from an EMBL/GenBank/DDBJ whole genome shotgun (WGS) entry which is preliminary data.</text>
</comment>
<evidence type="ECO:0000256" key="11">
    <source>
        <dbReference type="ARBA" id="ARBA00023018"/>
    </source>
</evidence>
<dbReference type="FunFam" id="2.60.40.60:FF:000007">
    <property type="entry name" value="Protocadherin alpha 2"/>
    <property type="match status" value="1"/>
</dbReference>
<dbReference type="Proteomes" id="UP001364617">
    <property type="component" value="Unassembled WGS sequence"/>
</dbReference>
<accession>A0AAN9HB65</accession>
<organism evidence="25 26">
    <name type="scientific">Phoxinus phoxinus</name>
    <name type="common">Eurasian minnow</name>
    <dbReference type="NCBI Taxonomy" id="58324"/>
    <lineage>
        <taxon>Eukaryota</taxon>
        <taxon>Metazoa</taxon>
        <taxon>Chordata</taxon>
        <taxon>Craniata</taxon>
        <taxon>Vertebrata</taxon>
        <taxon>Euteleostomi</taxon>
        <taxon>Actinopterygii</taxon>
        <taxon>Neopterygii</taxon>
        <taxon>Teleostei</taxon>
        <taxon>Ostariophysi</taxon>
        <taxon>Cypriniformes</taxon>
        <taxon>Leuciscidae</taxon>
        <taxon>Phoxininae</taxon>
        <taxon>Phoxinus</taxon>
    </lineage>
</organism>
<evidence type="ECO:0000313" key="26">
    <source>
        <dbReference type="Proteomes" id="UP001364617"/>
    </source>
</evidence>
<evidence type="ECO:0000256" key="5">
    <source>
        <dbReference type="ARBA" id="ARBA00022692"/>
    </source>
</evidence>
<dbReference type="InterPro" id="IPR013164">
    <property type="entry name" value="Cadherin_N"/>
</dbReference>
<dbReference type="InterPro" id="IPR020894">
    <property type="entry name" value="Cadherin_CS"/>
</dbReference>
<evidence type="ECO:0000256" key="10">
    <source>
        <dbReference type="ARBA" id="ARBA00022989"/>
    </source>
</evidence>
<feature type="domain" description="Cadherin" evidence="24">
    <location>
        <begin position="586"/>
        <end position="679"/>
    </location>
</feature>
<evidence type="ECO:0000256" key="12">
    <source>
        <dbReference type="ARBA" id="ARBA00023136"/>
    </source>
</evidence>
<feature type="transmembrane region" description="Helical" evidence="23">
    <location>
        <begin position="12"/>
        <end position="34"/>
    </location>
</feature>
<proteinExistence type="predicted"/>
<dbReference type="GO" id="GO:0042734">
    <property type="term" value="C:presynaptic membrane"/>
    <property type="evidence" value="ECO:0007669"/>
    <property type="project" value="UniProtKB-SubCell"/>
</dbReference>
<keyword evidence="8 21" id="KW-0106">Calcium</keyword>
<dbReference type="InterPro" id="IPR050174">
    <property type="entry name" value="Protocadherin/Cadherin-CA"/>
</dbReference>
<evidence type="ECO:0000256" key="3">
    <source>
        <dbReference type="ARBA" id="ARBA00022475"/>
    </source>
</evidence>
<keyword evidence="4" id="KW-0597">Phosphoprotein</keyword>
<gene>
    <name evidence="25" type="ORF">R3I93_006157</name>
</gene>
<keyword evidence="3" id="KW-1003">Cell membrane</keyword>
<dbReference type="GO" id="GO:0009653">
    <property type="term" value="P:anatomical structure morphogenesis"/>
    <property type="evidence" value="ECO:0007669"/>
    <property type="project" value="UniProtKB-ARBA"/>
</dbReference>
<dbReference type="InterPro" id="IPR002126">
    <property type="entry name" value="Cadherin-like_dom"/>
</dbReference>
<dbReference type="GO" id="GO:0030425">
    <property type="term" value="C:dendrite"/>
    <property type="evidence" value="ECO:0007669"/>
    <property type="project" value="UniProtKB-SubCell"/>
</dbReference>